<organism evidence="11 12">
    <name type="scientific">Novosphingobium sediminis</name>
    <dbReference type="NCBI Taxonomy" id="707214"/>
    <lineage>
        <taxon>Bacteria</taxon>
        <taxon>Pseudomonadati</taxon>
        <taxon>Pseudomonadota</taxon>
        <taxon>Alphaproteobacteria</taxon>
        <taxon>Sphingomonadales</taxon>
        <taxon>Sphingomonadaceae</taxon>
        <taxon>Novosphingobium</taxon>
    </lineage>
</organism>
<evidence type="ECO:0000256" key="9">
    <source>
        <dbReference type="SAM" id="MobiDB-lite"/>
    </source>
</evidence>
<evidence type="ECO:0000259" key="10">
    <source>
        <dbReference type="Pfam" id="PF00275"/>
    </source>
</evidence>
<dbReference type="AlphaFoldDB" id="A0A512ANX0"/>
<evidence type="ECO:0000256" key="6">
    <source>
        <dbReference type="ARBA" id="ARBA00023141"/>
    </source>
</evidence>
<feature type="binding site" evidence="8">
    <location>
        <position position="31"/>
    </location>
    <ligand>
        <name>3-phosphoshikimate</name>
        <dbReference type="ChEBI" id="CHEBI:145989"/>
    </ligand>
</feature>
<evidence type="ECO:0000256" key="8">
    <source>
        <dbReference type="HAMAP-Rule" id="MF_00210"/>
    </source>
</evidence>
<dbReference type="GO" id="GO:0003866">
    <property type="term" value="F:3-phosphoshikimate 1-carboxyvinyltransferase activity"/>
    <property type="evidence" value="ECO:0007669"/>
    <property type="project" value="UniProtKB-UniRule"/>
</dbReference>
<comment type="caution">
    <text evidence="11">The sequence shown here is derived from an EMBL/GenBank/DDBJ whole genome shotgun (WGS) entry which is preliminary data.</text>
</comment>
<feature type="binding site" evidence="8">
    <location>
        <position position="178"/>
    </location>
    <ligand>
        <name>3-phosphoshikimate</name>
        <dbReference type="ChEBI" id="CHEBI:145989"/>
    </ligand>
</feature>
<dbReference type="GO" id="GO:0009073">
    <property type="term" value="P:aromatic amino acid family biosynthetic process"/>
    <property type="evidence" value="ECO:0007669"/>
    <property type="project" value="UniProtKB-KW"/>
</dbReference>
<feature type="binding site" evidence="8">
    <location>
        <position position="30"/>
    </location>
    <ligand>
        <name>3-phosphoshikimate</name>
        <dbReference type="ChEBI" id="CHEBI:145989"/>
    </ligand>
</feature>
<feature type="domain" description="Enolpyruvate transferase" evidence="10">
    <location>
        <begin position="16"/>
        <end position="440"/>
    </location>
</feature>
<sequence>MHSAETSAPRPRRFTASGPLTGRIRVPGDKSISHRSIMLGALAVGRTRVTGLLEGEDVMSTAAAMRAMGASIERLAHGEWVIDGVGVGGLLQPKQALDMGNSGTSTRLLMGLVASHAITATFIGDASLSKRPMGRVIDPLSQMGADFTSAPGGRLPLTLRGIAPAVPISYRLPVASAQVKSAVLLAGLNTPGVTTVIEPVPTRDHSERILRGFGADLTVEVAADGTRTIRLTGEAELRPQTIEVPGDPSSAAFFVVAALLVPGSDLVIENVGLNPTRAALLGVLRDMGGQIEELDRRDVGGEPVADLRVRHSALTGIAVDPAVVPSMVDEFPVLFVAAALASGRTVTTGLEELRVKESDRITVMRVALEQAGATVTETDDGLIIDGTGGEPLRGTDNAPVATHLDHRIAMSMAVAGLASRAGVDIDDTRPIATSFPVFEALLAKASGQAGEAA</sequence>
<evidence type="ECO:0000256" key="3">
    <source>
        <dbReference type="ARBA" id="ARBA00022490"/>
    </source>
</evidence>
<comment type="function">
    <text evidence="8">Catalyzes the transfer of the enolpyruvyl moiety of phosphoenolpyruvate (PEP) to the 5-hydroxyl of shikimate-3-phosphate (S3P) to produce enolpyruvyl shikimate-3-phosphate and inorganic phosphate.</text>
</comment>
<evidence type="ECO:0000256" key="4">
    <source>
        <dbReference type="ARBA" id="ARBA00022605"/>
    </source>
</evidence>
<dbReference type="Proteomes" id="UP000321464">
    <property type="component" value="Unassembled WGS sequence"/>
</dbReference>
<comment type="similarity">
    <text evidence="2 8">Belongs to the EPSP synthase family.</text>
</comment>
<dbReference type="EMBL" id="BJYR01000021">
    <property type="protein sequence ID" value="GEO01394.1"/>
    <property type="molecule type" value="Genomic_DNA"/>
</dbReference>
<feature type="binding site" evidence="8">
    <location>
        <position position="103"/>
    </location>
    <ligand>
        <name>phosphoenolpyruvate</name>
        <dbReference type="ChEBI" id="CHEBI:58702"/>
    </ligand>
</feature>
<feature type="binding site" evidence="8">
    <location>
        <position position="30"/>
    </location>
    <ligand>
        <name>phosphoenolpyruvate</name>
        <dbReference type="ChEBI" id="CHEBI:58702"/>
    </ligand>
</feature>
<dbReference type="HAMAP" id="MF_00210">
    <property type="entry name" value="EPSP_synth"/>
    <property type="match status" value="1"/>
</dbReference>
<accession>A0A512ANX0</accession>
<dbReference type="PROSITE" id="PS00104">
    <property type="entry name" value="EPSP_SYNTHASE_1"/>
    <property type="match status" value="1"/>
</dbReference>
<feature type="binding site" evidence="8">
    <location>
        <position position="176"/>
    </location>
    <ligand>
        <name>3-phosphoshikimate</name>
        <dbReference type="ChEBI" id="CHEBI:145989"/>
    </ligand>
</feature>
<dbReference type="InterPro" id="IPR013792">
    <property type="entry name" value="RNA3'P_cycl/enolpyr_Trfase_a/b"/>
</dbReference>
<keyword evidence="3 8" id="KW-0963">Cytoplasm</keyword>
<feature type="binding site" evidence="8">
    <location>
        <position position="329"/>
    </location>
    <ligand>
        <name>3-phosphoshikimate</name>
        <dbReference type="ChEBI" id="CHEBI:145989"/>
    </ligand>
</feature>
<keyword evidence="12" id="KW-1185">Reference proteome</keyword>
<evidence type="ECO:0000256" key="5">
    <source>
        <dbReference type="ARBA" id="ARBA00022679"/>
    </source>
</evidence>
<feature type="region of interest" description="Disordered" evidence="9">
    <location>
        <begin position="1"/>
        <end position="21"/>
    </location>
</feature>
<feature type="binding site" evidence="8">
    <location>
        <position position="360"/>
    </location>
    <ligand>
        <name>phosphoenolpyruvate</name>
        <dbReference type="ChEBI" id="CHEBI:58702"/>
    </ligand>
</feature>
<dbReference type="OrthoDB" id="9809920at2"/>
<dbReference type="PANTHER" id="PTHR21090:SF5">
    <property type="entry name" value="PENTAFUNCTIONAL AROM POLYPEPTIDE"/>
    <property type="match status" value="1"/>
</dbReference>
<dbReference type="FunFam" id="3.65.10.10:FF:000005">
    <property type="entry name" value="3-phosphoshikimate 1-carboxyvinyltransferase"/>
    <property type="match status" value="1"/>
</dbReference>
<evidence type="ECO:0000313" key="11">
    <source>
        <dbReference type="EMBL" id="GEO01394.1"/>
    </source>
</evidence>
<protein>
    <recommendedName>
        <fullName evidence="8">3-phosphoshikimate 1-carboxyvinyltransferase</fullName>
        <ecNumber evidence="8">2.5.1.19</ecNumber>
    </recommendedName>
    <alternativeName>
        <fullName evidence="8">5-enolpyruvylshikimate-3-phosphate synthase</fullName>
        <shortName evidence="8">EPSP synthase</shortName>
        <shortName evidence="8">EPSPS</shortName>
    </alternativeName>
</protein>
<dbReference type="PROSITE" id="PS00885">
    <property type="entry name" value="EPSP_SYNTHASE_2"/>
    <property type="match status" value="1"/>
</dbReference>
<dbReference type="RefSeq" id="WP_147160709.1">
    <property type="nucleotide sequence ID" value="NZ_BJYR01000021.1"/>
</dbReference>
<comment type="caution">
    <text evidence="8">Lacks conserved residue(s) required for the propagation of feature annotation.</text>
</comment>
<comment type="subunit">
    <text evidence="8">Monomer.</text>
</comment>
<keyword evidence="5 8" id="KW-0808">Transferase</keyword>
<comment type="catalytic activity">
    <reaction evidence="7">
        <text>3-phosphoshikimate + phosphoenolpyruvate = 5-O-(1-carboxyvinyl)-3-phosphoshikimate + phosphate</text>
        <dbReference type="Rhea" id="RHEA:21256"/>
        <dbReference type="ChEBI" id="CHEBI:43474"/>
        <dbReference type="ChEBI" id="CHEBI:57701"/>
        <dbReference type="ChEBI" id="CHEBI:58702"/>
        <dbReference type="ChEBI" id="CHEBI:145989"/>
        <dbReference type="EC" id="2.5.1.19"/>
    </reaction>
    <physiologicalReaction direction="left-to-right" evidence="7">
        <dbReference type="Rhea" id="RHEA:21257"/>
    </physiologicalReaction>
</comment>
<dbReference type="GO" id="GO:0009423">
    <property type="term" value="P:chorismate biosynthetic process"/>
    <property type="evidence" value="ECO:0007669"/>
    <property type="project" value="UniProtKB-UniRule"/>
</dbReference>
<dbReference type="InterPro" id="IPR023193">
    <property type="entry name" value="EPSP_synthase_CS"/>
</dbReference>
<dbReference type="InterPro" id="IPR001986">
    <property type="entry name" value="Enolpyruvate_Tfrase_dom"/>
</dbReference>
<dbReference type="InterPro" id="IPR006264">
    <property type="entry name" value="EPSP_synthase"/>
</dbReference>
<dbReference type="GO" id="GO:0005737">
    <property type="term" value="C:cytoplasm"/>
    <property type="evidence" value="ECO:0007669"/>
    <property type="project" value="UniProtKB-SubCell"/>
</dbReference>
<dbReference type="NCBIfam" id="TIGR01356">
    <property type="entry name" value="aroA"/>
    <property type="match status" value="1"/>
</dbReference>
<evidence type="ECO:0000313" key="12">
    <source>
        <dbReference type="Proteomes" id="UP000321464"/>
    </source>
</evidence>
<proteinExistence type="inferred from homology"/>
<dbReference type="Pfam" id="PF00275">
    <property type="entry name" value="EPSP_synthase"/>
    <property type="match status" value="1"/>
</dbReference>
<keyword evidence="4 8" id="KW-0028">Amino-acid biosynthesis</keyword>
<feature type="binding site" evidence="8">
    <location>
        <position position="407"/>
    </location>
    <ligand>
        <name>phosphoenolpyruvate</name>
        <dbReference type="ChEBI" id="CHEBI:58702"/>
    </ligand>
</feature>
<dbReference type="InterPro" id="IPR036968">
    <property type="entry name" value="Enolpyruvate_Tfrase_sf"/>
</dbReference>
<name>A0A512ANX0_9SPHN</name>
<evidence type="ECO:0000256" key="7">
    <source>
        <dbReference type="ARBA" id="ARBA00044633"/>
    </source>
</evidence>
<comment type="pathway">
    <text evidence="1 8">Metabolic intermediate biosynthesis; chorismate biosynthesis; chorismate from D-erythrose 4-phosphate and phosphoenolpyruvate: step 6/7.</text>
</comment>
<comment type="subcellular location">
    <subcellularLocation>
        <location evidence="8">Cytoplasm</location>
    </subcellularLocation>
</comment>
<gene>
    <name evidence="8 11" type="primary">aroA</name>
    <name evidence="11" type="ORF">NSE01_32260</name>
</gene>
<feature type="binding site" evidence="8">
    <location>
        <position position="35"/>
    </location>
    <ligand>
        <name>3-phosphoshikimate</name>
        <dbReference type="ChEBI" id="CHEBI:145989"/>
    </ligand>
</feature>
<evidence type="ECO:0000256" key="1">
    <source>
        <dbReference type="ARBA" id="ARBA00004811"/>
    </source>
</evidence>
<evidence type="ECO:0000256" key="2">
    <source>
        <dbReference type="ARBA" id="ARBA00009948"/>
    </source>
</evidence>
<dbReference type="Gene3D" id="3.65.10.10">
    <property type="entry name" value="Enolpyruvate transferase domain"/>
    <property type="match status" value="2"/>
</dbReference>
<dbReference type="EC" id="2.5.1.19" evidence="8"/>
<dbReference type="SUPFAM" id="SSF55205">
    <property type="entry name" value="EPT/RTPC-like"/>
    <property type="match status" value="1"/>
</dbReference>
<feature type="active site" description="Proton acceptor" evidence="8">
    <location>
        <position position="329"/>
    </location>
</feature>
<feature type="binding site" evidence="8">
    <location>
        <position position="356"/>
    </location>
    <ligand>
        <name>3-phosphoshikimate</name>
        <dbReference type="ChEBI" id="CHEBI:145989"/>
    </ligand>
</feature>
<dbReference type="UniPathway" id="UPA00053">
    <property type="reaction ID" value="UER00089"/>
</dbReference>
<dbReference type="CDD" id="cd01556">
    <property type="entry name" value="EPSP_synthase"/>
    <property type="match status" value="1"/>
</dbReference>
<dbReference type="GO" id="GO:0008652">
    <property type="term" value="P:amino acid biosynthetic process"/>
    <property type="evidence" value="ECO:0007669"/>
    <property type="project" value="UniProtKB-KW"/>
</dbReference>
<feature type="binding site" evidence="8">
    <location>
        <position position="131"/>
    </location>
    <ligand>
        <name>phosphoenolpyruvate</name>
        <dbReference type="ChEBI" id="CHEBI:58702"/>
    </ligand>
</feature>
<keyword evidence="6 8" id="KW-0057">Aromatic amino acid biosynthesis</keyword>
<reference evidence="11 12" key="1">
    <citation type="submission" date="2019-07" db="EMBL/GenBank/DDBJ databases">
        <title>Whole genome shotgun sequence of Novosphingobium sediminis NBRC 106119.</title>
        <authorList>
            <person name="Hosoyama A."/>
            <person name="Uohara A."/>
            <person name="Ohji S."/>
            <person name="Ichikawa N."/>
        </authorList>
    </citation>
    <scope>NUCLEOTIDE SEQUENCE [LARGE SCALE GENOMIC DNA]</scope>
    <source>
        <strain evidence="11 12">NBRC 106119</strain>
    </source>
</reference>
<feature type="binding site" evidence="8">
    <location>
        <position position="178"/>
    </location>
    <ligand>
        <name>phosphoenolpyruvate</name>
        <dbReference type="ChEBI" id="CHEBI:58702"/>
    </ligand>
</feature>
<dbReference type="PIRSF" id="PIRSF000505">
    <property type="entry name" value="EPSPS"/>
    <property type="match status" value="1"/>
</dbReference>
<dbReference type="PANTHER" id="PTHR21090">
    <property type="entry name" value="AROM/DEHYDROQUINATE SYNTHASE"/>
    <property type="match status" value="1"/>
</dbReference>